<keyword evidence="3" id="KW-1185">Reference proteome</keyword>
<evidence type="ECO:0000259" key="2">
    <source>
        <dbReference type="Pfam" id="PF15248"/>
    </source>
</evidence>
<feature type="region of interest" description="Disordered" evidence="1">
    <location>
        <begin position="201"/>
        <end position="220"/>
    </location>
</feature>
<evidence type="ECO:0000256" key="1">
    <source>
        <dbReference type="SAM" id="MobiDB-lite"/>
    </source>
</evidence>
<feature type="compositionally biased region" description="Low complexity" evidence="1">
    <location>
        <begin position="1"/>
        <end position="11"/>
    </location>
</feature>
<dbReference type="AlphaFoldDB" id="A0A8B8UJB6"/>
<name>A0A8B8UJB6_CAMFR</name>
<evidence type="ECO:0000313" key="3">
    <source>
        <dbReference type="Proteomes" id="UP000694856"/>
    </source>
</evidence>
<proteinExistence type="predicted"/>
<protein>
    <submittedName>
        <fullName evidence="4">Proline-rich protein 29</fullName>
    </submittedName>
</protein>
<evidence type="ECO:0000313" key="4">
    <source>
        <dbReference type="RefSeq" id="XP_032354488.1"/>
    </source>
</evidence>
<dbReference type="RefSeq" id="XP_032354488.1">
    <property type="nucleotide sequence ID" value="XM_032498597.1"/>
</dbReference>
<dbReference type="InterPro" id="IPR027904">
    <property type="entry name" value="DUF4587"/>
</dbReference>
<feature type="region of interest" description="Disordered" evidence="1">
    <location>
        <begin position="254"/>
        <end position="310"/>
    </location>
</feature>
<feature type="region of interest" description="Disordered" evidence="1">
    <location>
        <begin position="1"/>
        <end position="83"/>
    </location>
</feature>
<organism evidence="3 4">
    <name type="scientific">Camelus ferus</name>
    <name type="common">Wild bactrian camel</name>
    <name type="synonym">Camelus bactrianus ferus</name>
    <dbReference type="NCBI Taxonomy" id="419612"/>
    <lineage>
        <taxon>Eukaryota</taxon>
        <taxon>Metazoa</taxon>
        <taxon>Chordata</taxon>
        <taxon>Craniata</taxon>
        <taxon>Vertebrata</taxon>
        <taxon>Euteleostomi</taxon>
        <taxon>Mammalia</taxon>
        <taxon>Eutheria</taxon>
        <taxon>Laurasiatheria</taxon>
        <taxon>Artiodactyla</taxon>
        <taxon>Tylopoda</taxon>
        <taxon>Camelidae</taxon>
        <taxon>Camelus</taxon>
    </lineage>
</organism>
<feature type="compositionally biased region" description="Acidic residues" evidence="1">
    <location>
        <begin position="202"/>
        <end position="217"/>
    </location>
</feature>
<dbReference type="PANTHER" id="PTHR28604:SF1">
    <property type="entry name" value="PROLINE-RICH PROTEIN 29"/>
    <property type="match status" value="1"/>
</dbReference>
<dbReference type="Pfam" id="PF15248">
    <property type="entry name" value="DUF4587"/>
    <property type="match status" value="1"/>
</dbReference>
<gene>
    <name evidence="4" type="primary">LOC102506271</name>
</gene>
<dbReference type="InterPro" id="IPR038915">
    <property type="entry name" value="PRR29-like"/>
</dbReference>
<dbReference type="GeneID" id="102506271"/>
<dbReference type="Proteomes" id="UP000694856">
    <property type="component" value="Chromosome 16"/>
</dbReference>
<accession>A0A8B8UJB6</accession>
<dbReference type="PANTHER" id="PTHR28604">
    <property type="match status" value="1"/>
</dbReference>
<reference evidence="4" key="1">
    <citation type="submission" date="2025-08" db="UniProtKB">
        <authorList>
            <consortium name="RefSeq"/>
        </authorList>
    </citation>
    <scope>IDENTIFICATION</scope>
    <source>
        <tissue evidence="4">Ear skin</tissue>
    </source>
</reference>
<feature type="compositionally biased region" description="Basic and acidic residues" evidence="1">
    <location>
        <begin position="39"/>
        <end position="60"/>
    </location>
</feature>
<sequence length="310" mass="33653">MGRDTQGAQAQGFGGGHRERDRPQRVGGESPRGPLVAEVQREGREAAISGESRRRPEHGRTCACADGDFGVAQRRQGNPDPPQLVMESGTGGSWGHPPAQSAALTVKAEPGSGACLYPRGQGWGWLGWGAVSGGSELRVGPYWVGEESDPSQRGKDNKRAGLLELMLLQNAHMHQLLPTAQVAAALDPWPAWPRPQVYLEGQQEEWEEEEEEEEEEEMRAQEEGPLVFHHHYLPCPMPALGALLPWPAPLISSPLHQPHLQDTARVQHRPPASGKRQMRAVPPPPPPSATETVGADVPPASDYYDAESLP</sequence>
<dbReference type="KEGG" id="cfr:102506271"/>
<feature type="domain" description="DUF4587" evidence="2">
    <location>
        <begin position="161"/>
        <end position="232"/>
    </location>
</feature>